<organism evidence="1 2">
    <name type="scientific">Actinocorallia aurantiaca</name>
    <dbReference type="NCBI Taxonomy" id="46204"/>
    <lineage>
        <taxon>Bacteria</taxon>
        <taxon>Bacillati</taxon>
        <taxon>Actinomycetota</taxon>
        <taxon>Actinomycetes</taxon>
        <taxon>Streptosporangiales</taxon>
        <taxon>Thermomonosporaceae</taxon>
        <taxon>Actinocorallia</taxon>
    </lineage>
</organism>
<name>A0ABN3U310_9ACTN</name>
<proteinExistence type="predicted"/>
<dbReference type="Proteomes" id="UP001501842">
    <property type="component" value="Unassembled WGS sequence"/>
</dbReference>
<evidence type="ECO:0000313" key="2">
    <source>
        <dbReference type="Proteomes" id="UP001501842"/>
    </source>
</evidence>
<gene>
    <name evidence="1" type="ORF">GCM10010439_18460</name>
</gene>
<accession>A0ABN3U310</accession>
<evidence type="ECO:0008006" key="3">
    <source>
        <dbReference type="Google" id="ProtNLM"/>
    </source>
</evidence>
<protein>
    <recommendedName>
        <fullName evidence="3">Immunity protein 21 of polymorphic toxin system</fullName>
    </recommendedName>
</protein>
<keyword evidence="2" id="KW-1185">Reference proteome</keyword>
<dbReference type="EMBL" id="BAAATZ010000006">
    <property type="protein sequence ID" value="GAA2723368.1"/>
    <property type="molecule type" value="Genomic_DNA"/>
</dbReference>
<reference evidence="1 2" key="1">
    <citation type="journal article" date="2019" name="Int. J. Syst. Evol. Microbiol.">
        <title>The Global Catalogue of Microorganisms (GCM) 10K type strain sequencing project: providing services to taxonomists for standard genome sequencing and annotation.</title>
        <authorList>
            <consortium name="The Broad Institute Genomics Platform"/>
            <consortium name="The Broad Institute Genome Sequencing Center for Infectious Disease"/>
            <person name="Wu L."/>
            <person name="Ma J."/>
        </authorList>
    </citation>
    <scope>NUCLEOTIDE SEQUENCE [LARGE SCALE GENOMIC DNA]</scope>
    <source>
        <strain evidence="1 2">JCM 8201</strain>
    </source>
</reference>
<evidence type="ECO:0000313" key="1">
    <source>
        <dbReference type="EMBL" id="GAA2723368.1"/>
    </source>
</evidence>
<dbReference type="RefSeq" id="WP_344449825.1">
    <property type="nucleotide sequence ID" value="NZ_BAAATZ010000006.1"/>
</dbReference>
<comment type="caution">
    <text evidence="1">The sequence shown here is derived from an EMBL/GenBank/DDBJ whole genome shotgun (WGS) entry which is preliminary data.</text>
</comment>
<sequence length="158" mass="17494">MRHVIVEWREDEYVASFWLDPQPYLDVLPALSADLPPGARAFVLDPAHYAFGDPRCVKNLKLENLTFSDGPSPGLVAVFSPNEWMHTESLVLEYSGVSALSVQVEDQSEEEYPLGLDRVLLDELLPASAGCTHEIRFTCGSLVVSCADLDARWRTVSG</sequence>